<keyword evidence="3" id="KW-1185">Reference proteome</keyword>
<gene>
    <name evidence="2" type="ORF">D6T63_03605</name>
</gene>
<dbReference type="AlphaFoldDB" id="A0A3A5M429"/>
<evidence type="ECO:0000313" key="3">
    <source>
        <dbReference type="Proteomes" id="UP000272560"/>
    </source>
</evidence>
<reference evidence="2 3" key="1">
    <citation type="submission" date="2018-09" db="EMBL/GenBank/DDBJ databases">
        <title>Novel species of Arthrobacter.</title>
        <authorList>
            <person name="Liu Q."/>
            <person name="Xin Y.-H."/>
        </authorList>
    </citation>
    <scope>NUCLEOTIDE SEQUENCE [LARGE SCALE GENOMIC DNA]</scope>
    <source>
        <strain evidence="2 3">Hz2</strain>
    </source>
</reference>
<sequence>MLSLAGAATAVAIVGAGISTVQTIDAPAAAGSAAMAPQAGNPGKTPSGQALAKDKRNPAVILGGQPEKSLADAGAEATDGRASNGKETGNRPDRASGLTERGPVDPQQVLTDVSEGLGGCLVEYGADGQCLPGVPPSMGAHLKHMKEAGQDPATMPHSWSCREARTYFAEGLPLRQAGVDPQRLDTNGDGTACGIND</sequence>
<evidence type="ECO:0000256" key="1">
    <source>
        <dbReference type="SAM" id="MobiDB-lite"/>
    </source>
</evidence>
<comment type="caution">
    <text evidence="2">The sequence shown here is derived from an EMBL/GenBank/DDBJ whole genome shotgun (WGS) entry which is preliminary data.</text>
</comment>
<protein>
    <recommendedName>
        <fullName evidence="4">Excalibur calcium-binding domain-containing protein</fullName>
    </recommendedName>
</protein>
<proteinExistence type="predicted"/>
<feature type="region of interest" description="Disordered" evidence="1">
    <location>
        <begin position="34"/>
        <end position="105"/>
    </location>
</feature>
<evidence type="ECO:0008006" key="4">
    <source>
        <dbReference type="Google" id="ProtNLM"/>
    </source>
</evidence>
<name>A0A3A5M429_9MICC</name>
<dbReference type="Proteomes" id="UP000272560">
    <property type="component" value="Unassembled WGS sequence"/>
</dbReference>
<dbReference type="EMBL" id="QZVT01000002">
    <property type="protein sequence ID" value="RJT81859.1"/>
    <property type="molecule type" value="Genomic_DNA"/>
</dbReference>
<organism evidence="2 3">
    <name type="scientific">Arthrobacter cheniae</name>
    <dbReference type="NCBI Taxonomy" id="1258888"/>
    <lineage>
        <taxon>Bacteria</taxon>
        <taxon>Bacillati</taxon>
        <taxon>Actinomycetota</taxon>
        <taxon>Actinomycetes</taxon>
        <taxon>Micrococcales</taxon>
        <taxon>Micrococcaceae</taxon>
        <taxon>Arthrobacter</taxon>
    </lineage>
</organism>
<accession>A0A3A5M429</accession>
<evidence type="ECO:0000313" key="2">
    <source>
        <dbReference type="EMBL" id="RJT81859.1"/>
    </source>
</evidence>